<gene>
    <name evidence="2" type="ORF">GJR97_06325</name>
</gene>
<reference evidence="2 3" key="1">
    <citation type="submission" date="2019-11" db="EMBL/GenBank/DDBJ databases">
        <title>Agromyces kandeliae sp. nov., isolated from mangrove soil.</title>
        <authorList>
            <person name="Wang R."/>
        </authorList>
    </citation>
    <scope>NUCLEOTIDE SEQUENCE [LARGE SCALE GENOMIC DNA]</scope>
    <source>
        <strain evidence="2 3">Q22</strain>
    </source>
</reference>
<dbReference type="EMBL" id="WKJD01000009">
    <property type="protein sequence ID" value="MRX43341.1"/>
    <property type="molecule type" value="Genomic_DNA"/>
</dbReference>
<sequence length="133" mass="13640">MTNIGAGVGLAAALTLGSGMAAYAHECFNPNRSDKGNAGASNSQAWFTVYFEELTMGLEPADAECVTDAYASTGAPMSFTIHVKGVNGQDGVIAANNPHEEKAADGKGIDEIFAAHGADLVYAFDTCGVPLPL</sequence>
<protein>
    <submittedName>
        <fullName evidence="2">Uncharacterized protein</fullName>
    </submittedName>
</protein>
<dbReference type="AlphaFoldDB" id="A0A6L5R010"/>
<accession>A0A6L5R010</accession>
<dbReference type="RefSeq" id="WP_154345652.1">
    <property type="nucleotide sequence ID" value="NZ_WKJD01000009.1"/>
</dbReference>
<keyword evidence="3" id="KW-1185">Reference proteome</keyword>
<organism evidence="2 3">
    <name type="scientific">Agromyces kandeliae</name>
    <dbReference type="NCBI Taxonomy" id="2666141"/>
    <lineage>
        <taxon>Bacteria</taxon>
        <taxon>Bacillati</taxon>
        <taxon>Actinomycetota</taxon>
        <taxon>Actinomycetes</taxon>
        <taxon>Micrococcales</taxon>
        <taxon>Microbacteriaceae</taxon>
        <taxon>Agromyces</taxon>
    </lineage>
</organism>
<feature type="signal peptide" evidence="1">
    <location>
        <begin position="1"/>
        <end position="21"/>
    </location>
</feature>
<evidence type="ECO:0000256" key="1">
    <source>
        <dbReference type="SAM" id="SignalP"/>
    </source>
</evidence>
<evidence type="ECO:0000313" key="3">
    <source>
        <dbReference type="Proteomes" id="UP000476511"/>
    </source>
</evidence>
<proteinExistence type="predicted"/>
<keyword evidence="1" id="KW-0732">Signal</keyword>
<name>A0A6L5R010_9MICO</name>
<dbReference type="Proteomes" id="UP000476511">
    <property type="component" value="Unassembled WGS sequence"/>
</dbReference>
<feature type="chain" id="PRO_5039321543" evidence="1">
    <location>
        <begin position="22"/>
        <end position="133"/>
    </location>
</feature>
<comment type="caution">
    <text evidence="2">The sequence shown here is derived from an EMBL/GenBank/DDBJ whole genome shotgun (WGS) entry which is preliminary data.</text>
</comment>
<evidence type="ECO:0000313" key="2">
    <source>
        <dbReference type="EMBL" id="MRX43341.1"/>
    </source>
</evidence>